<dbReference type="Proteomes" id="UP000053820">
    <property type="component" value="Unassembled WGS sequence"/>
</dbReference>
<accession>A0A0C9VKL0</accession>
<dbReference type="GO" id="GO:0005525">
    <property type="term" value="F:GTP binding"/>
    <property type="evidence" value="ECO:0007669"/>
    <property type="project" value="InterPro"/>
</dbReference>
<dbReference type="OrthoDB" id="2688253at2759"/>
<dbReference type="AlphaFoldDB" id="A0A0C9VKL0"/>
<proteinExistence type="predicted"/>
<dbReference type="InterPro" id="IPR006073">
    <property type="entry name" value="GTP-bd"/>
</dbReference>
<evidence type="ECO:0000313" key="3">
    <source>
        <dbReference type="Proteomes" id="UP000053820"/>
    </source>
</evidence>
<keyword evidence="3" id="KW-1185">Reference proteome</keyword>
<evidence type="ECO:0000313" key="2">
    <source>
        <dbReference type="EMBL" id="KIJ58060.1"/>
    </source>
</evidence>
<feature type="domain" description="G" evidence="1">
    <location>
        <begin position="3"/>
        <end position="128"/>
    </location>
</feature>
<gene>
    <name evidence="2" type="ORF">HYDPIDRAFT_141800</name>
</gene>
<dbReference type="Pfam" id="PF01926">
    <property type="entry name" value="MMR_HSR1"/>
    <property type="match status" value="1"/>
</dbReference>
<dbReference type="CDD" id="cd00882">
    <property type="entry name" value="Ras_like_GTPase"/>
    <property type="match status" value="1"/>
</dbReference>
<organism evidence="2 3">
    <name type="scientific">Hydnomerulius pinastri MD-312</name>
    <dbReference type="NCBI Taxonomy" id="994086"/>
    <lineage>
        <taxon>Eukaryota</taxon>
        <taxon>Fungi</taxon>
        <taxon>Dikarya</taxon>
        <taxon>Basidiomycota</taxon>
        <taxon>Agaricomycotina</taxon>
        <taxon>Agaricomycetes</taxon>
        <taxon>Agaricomycetidae</taxon>
        <taxon>Boletales</taxon>
        <taxon>Boletales incertae sedis</taxon>
        <taxon>Leucogyrophana</taxon>
    </lineage>
</organism>
<reference evidence="2 3" key="1">
    <citation type="submission" date="2014-04" db="EMBL/GenBank/DDBJ databases">
        <title>Evolutionary Origins and Diversification of the Mycorrhizal Mutualists.</title>
        <authorList>
            <consortium name="DOE Joint Genome Institute"/>
            <consortium name="Mycorrhizal Genomics Consortium"/>
            <person name="Kohler A."/>
            <person name="Kuo A."/>
            <person name="Nagy L.G."/>
            <person name="Floudas D."/>
            <person name="Copeland A."/>
            <person name="Barry K.W."/>
            <person name="Cichocki N."/>
            <person name="Veneault-Fourrey C."/>
            <person name="LaButti K."/>
            <person name="Lindquist E.A."/>
            <person name="Lipzen A."/>
            <person name="Lundell T."/>
            <person name="Morin E."/>
            <person name="Murat C."/>
            <person name="Riley R."/>
            <person name="Ohm R."/>
            <person name="Sun H."/>
            <person name="Tunlid A."/>
            <person name="Henrissat B."/>
            <person name="Grigoriev I.V."/>
            <person name="Hibbett D.S."/>
            <person name="Martin F."/>
        </authorList>
    </citation>
    <scope>NUCLEOTIDE SEQUENCE [LARGE SCALE GENOMIC DNA]</scope>
    <source>
        <strain evidence="2 3">MD-312</strain>
    </source>
</reference>
<dbReference type="InterPro" id="IPR027417">
    <property type="entry name" value="P-loop_NTPase"/>
</dbReference>
<evidence type="ECO:0000259" key="1">
    <source>
        <dbReference type="Pfam" id="PF01926"/>
    </source>
</evidence>
<dbReference type="EMBL" id="KN840001">
    <property type="protein sequence ID" value="KIJ58060.1"/>
    <property type="molecule type" value="Genomic_DNA"/>
</dbReference>
<sequence length="433" mass="48269">MPNVVIYGESSVDKAAVINLIAGQKKAWTSSDILGRIFRHRRYEVTIEGTQYNLWDTAGLDDRNEGAVPLAQAENDLKEFIRQMASSGGISLLLYCIRPTRVRRALKWNHDIFYAAICRKKVPVVLVITGLEYQPVNMETWWVDNERVLAKHGMRFDAHVCATTLDTSHPTIQERLNRSQSSLRGLITTYCRLPPWRVDESLSALAWPMVDGILRSGLQLDRAAPRTVIVCDMAALGVELVPGITPSWKKFTGTIHDQQYKFIRVDTLTLQTTSKLESIGDLLIFYTAASSDTGIAAEDVKALQSFYAIAGGQLCPLIVVVRGCDSQQAAERCWSDVVAYHGDIKAIPTFVPGSHGPNAAPEKYLMEMVGRYCLDQVEVRSPKLPKALKAGRHLFAEANTGMRSLFARNHQESFCLVSETDFSSHKDIKQAAR</sequence>
<protein>
    <recommendedName>
        <fullName evidence="1">G domain-containing protein</fullName>
    </recommendedName>
</protein>
<dbReference type="Gene3D" id="3.40.50.300">
    <property type="entry name" value="P-loop containing nucleotide triphosphate hydrolases"/>
    <property type="match status" value="1"/>
</dbReference>
<dbReference type="HOGENOM" id="CLU_032838_1_0_1"/>
<dbReference type="SUPFAM" id="SSF52540">
    <property type="entry name" value="P-loop containing nucleoside triphosphate hydrolases"/>
    <property type="match status" value="1"/>
</dbReference>
<name>A0A0C9VKL0_9AGAM</name>